<dbReference type="eggNOG" id="COG0204">
    <property type="taxonomic scope" value="Bacteria"/>
</dbReference>
<dbReference type="PANTHER" id="PTHR31605:SF0">
    <property type="entry name" value="GLYCEROL-3-PHOSPHATE O-ACYLTRANSFERASE 1"/>
    <property type="match status" value="1"/>
</dbReference>
<keyword evidence="4" id="KW-1185">Reference proteome</keyword>
<dbReference type="AlphaFoldDB" id="A4CML2"/>
<keyword evidence="1" id="KW-0472">Membrane</keyword>
<organism evidence="3 4">
    <name type="scientific">Robiginitalea biformata (strain ATCC BAA-864 / DSM 15991 / KCTC 12146 / HTCC2501)</name>
    <dbReference type="NCBI Taxonomy" id="313596"/>
    <lineage>
        <taxon>Bacteria</taxon>
        <taxon>Pseudomonadati</taxon>
        <taxon>Bacteroidota</taxon>
        <taxon>Flavobacteriia</taxon>
        <taxon>Flavobacteriales</taxon>
        <taxon>Flavobacteriaceae</taxon>
        <taxon>Robiginitalea</taxon>
    </lineage>
</organism>
<protein>
    <submittedName>
        <fullName evidence="3">Phospholipid/glycerol acyltransferase</fullName>
    </submittedName>
</protein>
<feature type="domain" description="Phospholipid/glycerol acyltransferase" evidence="2">
    <location>
        <begin position="38"/>
        <end position="166"/>
    </location>
</feature>
<dbReference type="Pfam" id="PF01553">
    <property type="entry name" value="Acyltransferase"/>
    <property type="match status" value="1"/>
</dbReference>
<dbReference type="GO" id="GO:0008654">
    <property type="term" value="P:phospholipid biosynthetic process"/>
    <property type="evidence" value="ECO:0007669"/>
    <property type="project" value="TreeGrafter"/>
</dbReference>
<evidence type="ECO:0000313" key="3">
    <source>
        <dbReference type="EMBL" id="EAR14904.1"/>
    </source>
</evidence>
<feature type="transmembrane region" description="Helical" evidence="1">
    <location>
        <begin position="327"/>
        <end position="345"/>
    </location>
</feature>
<name>A4CML2_ROBBH</name>
<evidence type="ECO:0000256" key="1">
    <source>
        <dbReference type="SAM" id="Phobius"/>
    </source>
</evidence>
<dbReference type="GO" id="GO:0016287">
    <property type="term" value="F:glycerone-phosphate O-acyltransferase activity"/>
    <property type="evidence" value="ECO:0007669"/>
    <property type="project" value="TreeGrafter"/>
</dbReference>
<keyword evidence="3" id="KW-0012">Acyltransferase</keyword>
<keyword evidence="1" id="KW-1133">Transmembrane helix</keyword>
<sequence length="346" mass="40199">MKKLLYSVLKPLIRAGFFCYYREVRMIGMERVPRDRPVVFLPNHHNALLDPLLIAAYIRGRRPYFLTRSDVFQGGLLEWFFDMLRMIPIYRLRDGRDTLHRNEEIFERCADLLAANGDLLLFPEANHNLKRQVRPLSKGFTRIVLHTLKKYPDTDLHLVPVGFNYQRAAGFPDRVACYFGEALPAEAFLKAGDEQRVSREMKSAVSSRLKQLTTHIPPECDYEATLRELEADSPDWLLPGPINDRLSGHAVEIPTHSNREDGVHKIWDFLFRALNLPAWLLWRWIAANKVWEPEFMSTFRYLFALLAFPLYLGLLAATFALTGAPPQAYWCLPGLFLFNVLYVKFR</sequence>
<gene>
    <name evidence="3" type="ordered locus">RB2501_11277</name>
</gene>
<reference evidence="3 4" key="1">
    <citation type="journal article" date="2009" name="J. Bacteriol.">
        <title>Complete genome sequence of Robiginitalea biformata HTCC2501.</title>
        <authorList>
            <person name="Oh H.M."/>
            <person name="Giovannoni S.J."/>
            <person name="Lee K."/>
            <person name="Ferriera S."/>
            <person name="Johnson J."/>
            <person name="Cho J.C."/>
        </authorList>
    </citation>
    <scope>NUCLEOTIDE SEQUENCE [LARGE SCALE GENOMIC DNA]</scope>
    <source>
        <strain evidence="4">ATCC BAA-864 / HTCC2501 / KCTC 12146</strain>
    </source>
</reference>
<dbReference type="HOGENOM" id="CLU_047487_0_0_10"/>
<keyword evidence="1" id="KW-0812">Transmembrane</keyword>
<keyword evidence="3" id="KW-0808">Transferase</keyword>
<dbReference type="Proteomes" id="UP000009049">
    <property type="component" value="Chromosome"/>
</dbReference>
<dbReference type="CDD" id="cd07992">
    <property type="entry name" value="LPLAT_AAK14816-like"/>
    <property type="match status" value="1"/>
</dbReference>
<accession>A4CML2</accession>
<dbReference type="KEGG" id="rbi:RB2501_11277"/>
<dbReference type="InterPro" id="IPR002123">
    <property type="entry name" value="Plipid/glycerol_acylTrfase"/>
</dbReference>
<dbReference type="SMART" id="SM00563">
    <property type="entry name" value="PlsC"/>
    <property type="match status" value="1"/>
</dbReference>
<dbReference type="OrthoDB" id="9806008at2"/>
<dbReference type="PANTHER" id="PTHR31605">
    <property type="entry name" value="GLYCEROL-3-PHOSPHATE O-ACYLTRANSFERASE 1"/>
    <property type="match status" value="1"/>
</dbReference>
<dbReference type="RefSeq" id="WP_015754225.1">
    <property type="nucleotide sequence ID" value="NC_013222.1"/>
</dbReference>
<evidence type="ECO:0000313" key="4">
    <source>
        <dbReference type="Proteomes" id="UP000009049"/>
    </source>
</evidence>
<dbReference type="EMBL" id="CP001712">
    <property type="protein sequence ID" value="EAR14904.1"/>
    <property type="molecule type" value="Genomic_DNA"/>
</dbReference>
<feature type="transmembrane region" description="Helical" evidence="1">
    <location>
        <begin position="301"/>
        <end position="321"/>
    </location>
</feature>
<dbReference type="GO" id="GO:0004366">
    <property type="term" value="F:glycerol-3-phosphate O-acyltransferase activity"/>
    <property type="evidence" value="ECO:0007669"/>
    <property type="project" value="TreeGrafter"/>
</dbReference>
<proteinExistence type="predicted"/>
<evidence type="ECO:0000259" key="2">
    <source>
        <dbReference type="SMART" id="SM00563"/>
    </source>
</evidence>
<dbReference type="SUPFAM" id="SSF69593">
    <property type="entry name" value="Glycerol-3-phosphate (1)-acyltransferase"/>
    <property type="match status" value="1"/>
</dbReference>
<dbReference type="STRING" id="313596.RB2501_11277"/>
<dbReference type="InterPro" id="IPR052744">
    <property type="entry name" value="GPAT/DAPAT"/>
</dbReference>